<comment type="caution">
    <text evidence="10">The sequence shown here is derived from an EMBL/GenBank/DDBJ whole genome shotgun (WGS) entry which is preliminary data.</text>
</comment>
<name>A0ABR8PU54_9CLOT</name>
<dbReference type="InterPro" id="IPR058245">
    <property type="entry name" value="NreC/VraR/RcsB-like_REC"/>
</dbReference>
<dbReference type="SMART" id="SM00421">
    <property type="entry name" value="HTH_LUXR"/>
    <property type="match status" value="1"/>
</dbReference>
<evidence type="ECO:0000259" key="9">
    <source>
        <dbReference type="PROSITE" id="PS50110"/>
    </source>
</evidence>
<dbReference type="InterPro" id="IPR011006">
    <property type="entry name" value="CheY-like_superfamily"/>
</dbReference>
<evidence type="ECO:0000259" key="8">
    <source>
        <dbReference type="PROSITE" id="PS50043"/>
    </source>
</evidence>
<dbReference type="PANTHER" id="PTHR43214">
    <property type="entry name" value="TWO-COMPONENT RESPONSE REGULATOR"/>
    <property type="match status" value="1"/>
</dbReference>
<dbReference type="Gene3D" id="3.40.50.2300">
    <property type="match status" value="1"/>
</dbReference>
<gene>
    <name evidence="10" type="ORF">H9661_10080</name>
</gene>
<dbReference type="PRINTS" id="PR00038">
    <property type="entry name" value="HTHLUXR"/>
</dbReference>
<dbReference type="PROSITE" id="PS50043">
    <property type="entry name" value="HTH_LUXR_2"/>
    <property type="match status" value="1"/>
</dbReference>
<keyword evidence="2 7" id="KW-0597">Phosphoprotein</keyword>
<feature type="modified residue" description="4-aspartylphosphate" evidence="7">
    <location>
        <position position="54"/>
    </location>
</feature>
<evidence type="ECO:0000313" key="11">
    <source>
        <dbReference type="Proteomes" id="UP000627781"/>
    </source>
</evidence>
<feature type="domain" description="HTH luxR-type" evidence="8">
    <location>
        <begin position="151"/>
        <end position="216"/>
    </location>
</feature>
<dbReference type="CDD" id="cd06170">
    <property type="entry name" value="LuxR_C_like"/>
    <property type="match status" value="1"/>
</dbReference>
<dbReference type="EMBL" id="JACSRA010000014">
    <property type="protein sequence ID" value="MBD7911705.1"/>
    <property type="molecule type" value="Genomic_DNA"/>
</dbReference>
<keyword evidence="3" id="KW-0805">Transcription regulation</keyword>
<evidence type="ECO:0000256" key="6">
    <source>
        <dbReference type="ARBA" id="ARBA00024867"/>
    </source>
</evidence>
<organism evidence="10 11">
    <name type="scientific">Clostridium cibarium</name>
    <dbReference type="NCBI Taxonomy" id="2762247"/>
    <lineage>
        <taxon>Bacteria</taxon>
        <taxon>Bacillati</taxon>
        <taxon>Bacillota</taxon>
        <taxon>Clostridia</taxon>
        <taxon>Eubacteriales</taxon>
        <taxon>Clostridiaceae</taxon>
        <taxon>Clostridium</taxon>
    </lineage>
</organism>
<protein>
    <recommendedName>
        <fullName evidence="1">Stage 0 sporulation protein A homolog</fullName>
    </recommendedName>
</protein>
<comment type="function">
    <text evidence="6">May play the central regulatory role in sporulation. It may be an element of the effector pathway responsible for the activation of sporulation genes in response to nutritional stress. Spo0A may act in concert with spo0H (a sigma factor) to control the expression of some genes that are critical to the sporulation process.</text>
</comment>
<dbReference type="SUPFAM" id="SSF52172">
    <property type="entry name" value="CheY-like"/>
    <property type="match status" value="1"/>
</dbReference>
<keyword evidence="11" id="KW-1185">Reference proteome</keyword>
<evidence type="ECO:0000256" key="4">
    <source>
        <dbReference type="ARBA" id="ARBA00023125"/>
    </source>
</evidence>
<dbReference type="Pfam" id="PF00072">
    <property type="entry name" value="Response_reg"/>
    <property type="match status" value="1"/>
</dbReference>
<evidence type="ECO:0000256" key="5">
    <source>
        <dbReference type="ARBA" id="ARBA00023163"/>
    </source>
</evidence>
<dbReference type="SMART" id="SM00448">
    <property type="entry name" value="REC"/>
    <property type="match status" value="1"/>
</dbReference>
<keyword evidence="4" id="KW-0238">DNA-binding</keyword>
<accession>A0ABR8PU54</accession>
<dbReference type="RefSeq" id="WP_143316920.1">
    <property type="nucleotide sequence ID" value="NZ_JACSRA010000014.1"/>
</dbReference>
<dbReference type="SUPFAM" id="SSF46894">
    <property type="entry name" value="C-terminal effector domain of the bipartite response regulators"/>
    <property type="match status" value="1"/>
</dbReference>
<sequence length="218" mass="24006">MTTVIIAEDQKLLRESFKKVIESNSDIKVLACATNGLEAYDLCKKYKPNVVLMDLIMPVCNGSKATKLIKTDFPHIKVLILSASNDKKDVTDAIRNGADGYILKSISTEELILSIKSTSLGLGVITKDILNPMVLNIHNENKKSLKRNVSVAGINISLTERELHIVSMIVDGKDNKEIGASLFIAEGTVKNIITEIISKLQLKDRTQLAVYAVRNELV</sequence>
<dbReference type="InterPro" id="IPR016032">
    <property type="entry name" value="Sig_transdc_resp-reg_C-effctor"/>
</dbReference>
<dbReference type="InterPro" id="IPR001789">
    <property type="entry name" value="Sig_transdc_resp-reg_receiver"/>
</dbReference>
<evidence type="ECO:0000256" key="1">
    <source>
        <dbReference type="ARBA" id="ARBA00018672"/>
    </source>
</evidence>
<evidence type="ECO:0000256" key="3">
    <source>
        <dbReference type="ARBA" id="ARBA00023015"/>
    </source>
</evidence>
<dbReference type="Proteomes" id="UP000627781">
    <property type="component" value="Unassembled WGS sequence"/>
</dbReference>
<dbReference type="InterPro" id="IPR000792">
    <property type="entry name" value="Tscrpt_reg_LuxR_C"/>
</dbReference>
<proteinExistence type="predicted"/>
<evidence type="ECO:0000256" key="2">
    <source>
        <dbReference type="ARBA" id="ARBA00022553"/>
    </source>
</evidence>
<dbReference type="InterPro" id="IPR039420">
    <property type="entry name" value="WalR-like"/>
</dbReference>
<evidence type="ECO:0000256" key="7">
    <source>
        <dbReference type="PROSITE-ProRule" id="PRU00169"/>
    </source>
</evidence>
<evidence type="ECO:0000313" key="10">
    <source>
        <dbReference type="EMBL" id="MBD7911705.1"/>
    </source>
</evidence>
<dbReference type="Pfam" id="PF00196">
    <property type="entry name" value="GerE"/>
    <property type="match status" value="1"/>
</dbReference>
<dbReference type="CDD" id="cd17535">
    <property type="entry name" value="REC_NarL-like"/>
    <property type="match status" value="1"/>
</dbReference>
<reference evidence="10 11" key="1">
    <citation type="submission" date="2020-08" db="EMBL/GenBank/DDBJ databases">
        <title>A Genomic Blueprint of the Chicken Gut Microbiome.</title>
        <authorList>
            <person name="Gilroy R."/>
            <person name="Ravi A."/>
            <person name="Getino M."/>
            <person name="Pursley I."/>
            <person name="Horton D.L."/>
            <person name="Alikhan N.-F."/>
            <person name="Baker D."/>
            <person name="Gharbi K."/>
            <person name="Hall N."/>
            <person name="Watson M."/>
            <person name="Adriaenssens E.M."/>
            <person name="Foster-Nyarko E."/>
            <person name="Jarju S."/>
            <person name="Secka A."/>
            <person name="Antonio M."/>
            <person name="Oren A."/>
            <person name="Chaudhuri R."/>
            <person name="La Ragione R.M."/>
            <person name="Hildebrand F."/>
            <person name="Pallen M.J."/>
        </authorList>
    </citation>
    <scope>NUCLEOTIDE SEQUENCE [LARGE SCALE GENOMIC DNA]</scope>
    <source>
        <strain evidence="10 11">Sa3CVN1</strain>
    </source>
</reference>
<dbReference type="PANTHER" id="PTHR43214:SF40">
    <property type="entry name" value="TRANSCRIPTIONAL REGULATORY PROTEIN LNRK"/>
    <property type="match status" value="1"/>
</dbReference>
<feature type="domain" description="Response regulatory" evidence="9">
    <location>
        <begin position="3"/>
        <end position="119"/>
    </location>
</feature>
<keyword evidence="5" id="KW-0804">Transcription</keyword>
<dbReference type="PROSITE" id="PS50110">
    <property type="entry name" value="RESPONSE_REGULATORY"/>
    <property type="match status" value="1"/>
</dbReference>